<comment type="caution">
    <text evidence="1">The sequence shown here is derived from an EMBL/GenBank/DDBJ whole genome shotgun (WGS) entry which is preliminary data.</text>
</comment>
<gene>
    <name evidence="1" type="ORF">DWV00_08835</name>
</gene>
<accession>A0A3D8K243</accession>
<dbReference type="EMBL" id="QRGA01000005">
    <property type="protein sequence ID" value="RDU99220.1"/>
    <property type="molecule type" value="Genomic_DNA"/>
</dbReference>
<evidence type="ECO:0000313" key="1">
    <source>
        <dbReference type="EMBL" id="RDU99220.1"/>
    </source>
</evidence>
<evidence type="ECO:0000313" key="2">
    <source>
        <dbReference type="Proteomes" id="UP000256838"/>
    </source>
</evidence>
<keyword evidence="2" id="KW-1185">Reference proteome</keyword>
<reference evidence="1 2" key="1">
    <citation type="submission" date="2018-08" db="EMBL/GenBank/DDBJ databases">
        <title>Paraburkholderia sp. DHOM06 isolated from forest soil.</title>
        <authorList>
            <person name="Gao Z.-H."/>
            <person name="Qiu L.-H."/>
        </authorList>
    </citation>
    <scope>NUCLEOTIDE SEQUENCE [LARGE SCALE GENOMIC DNA]</scope>
    <source>
        <strain evidence="1 2">DHOM06</strain>
    </source>
</reference>
<dbReference type="RefSeq" id="WP_115533194.1">
    <property type="nucleotide sequence ID" value="NZ_QRGA01000005.1"/>
</dbReference>
<dbReference type="OrthoDB" id="6871774at2"/>
<protein>
    <submittedName>
        <fullName evidence="1">Uncharacterized protein</fullName>
    </submittedName>
</protein>
<name>A0A3D8K243_9BURK</name>
<sequence length="232" mass="25418">MSVIKLSVRSNAKQLSRQLDAFVRKQLPYAVAQGINRTAQRVAEAESQNIVDTFKDPSPFTRKGVGVKKAKKGSPAATVFMKDVTAAYLKPYEAGGVHKLASRALLNPKDIKLNQYGQLARGTLATLRARPDVFIGTVVTSDGQRINGVWQRPTDKKKVTLLNQKGKRLGRLHKLDTSQNNGRGTLKLLIRFGDALPVQKRLGWGSHAQAVVNKWIDRDLSDALAAALATAR</sequence>
<organism evidence="1 2">
    <name type="scientific">Trinickia dinghuensis</name>
    <dbReference type="NCBI Taxonomy" id="2291023"/>
    <lineage>
        <taxon>Bacteria</taxon>
        <taxon>Pseudomonadati</taxon>
        <taxon>Pseudomonadota</taxon>
        <taxon>Betaproteobacteria</taxon>
        <taxon>Burkholderiales</taxon>
        <taxon>Burkholderiaceae</taxon>
        <taxon>Trinickia</taxon>
    </lineage>
</organism>
<proteinExistence type="predicted"/>
<dbReference type="Proteomes" id="UP000256838">
    <property type="component" value="Unassembled WGS sequence"/>
</dbReference>
<dbReference type="AlphaFoldDB" id="A0A3D8K243"/>